<evidence type="ECO:0000256" key="3">
    <source>
        <dbReference type="ARBA" id="ARBA00021903"/>
    </source>
</evidence>
<gene>
    <name evidence="9" type="ORF">HMPREF9451_01793</name>
</gene>
<keyword evidence="5 8" id="KW-0812">Transmembrane</keyword>
<comment type="subcellular location">
    <subcellularLocation>
        <location evidence="1">Cell inner membrane</location>
        <topology evidence="1">Multi-pass membrane protein</topology>
    </subcellularLocation>
</comment>
<evidence type="ECO:0000256" key="4">
    <source>
        <dbReference type="ARBA" id="ARBA00022475"/>
    </source>
</evidence>
<dbReference type="GO" id="GO:0005886">
    <property type="term" value="C:plasma membrane"/>
    <property type="evidence" value="ECO:0007669"/>
    <property type="project" value="UniProtKB-SubCell"/>
</dbReference>
<evidence type="ECO:0000256" key="6">
    <source>
        <dbReference type="ARBA" id="ARBA00022989"/>
    </source>
</evidence>
<dbReference type="HOGENOM" id="CLU_127561_0_0_11"/>
<dbReference type="PANTHER" id="PTHR37819">
    <property type="entry name" value="PROTEIN PSIE"/>
    <property type="match status" value="1"/>
</dbReference>
<dbReference type="PATRIC" id="fig|742818.3.peg.1895"/>
<protein>
    <recommendedName>
        <fullName evidence="3">Protein PsiE</fullName>
    </recommendedName>
</protein>
<keyword evidence="7 8" id="KW-0472">Membrane</keyword>
<dbReference type="InterPro" id="IPR009315">
    <property type="entry name" value="P_starv_induced_PsiE"/>
</dbReference>
<comment type="similarity">
    <text evidence="2">Belongs to the PsiE family.</text>
</comment>
<keyword evidence="6 8" id="KW-1133">Transmembrane helix</keyword>
<feature type="transmembrane region" description="Helical" evidence="8">
    <location>
        <begin position="146"/>
        <end position="163"/>
    </location>
</feature>
<dbReference type="AlphaFoldDB" id="K0YUV4"/>
<name>K0YUV4_9ACTN</name>
<dbReference type="Pfam" id="PF06146">
    <property type="entry name" value="PsiE"/>
    <property type="match status" value="1"/>
</dbReference>
<dbReference type="Proteomes" id="UP000006069">
    <property type="component" value="Unassembled WGS sequence"/>
</dbReference>
<feature type="transmembrane region" description="Helical" evidence="8">
    <location>
        <begin position="50"/>
        <end position="72"/>
    </location>
</feature>
<evidence type="ECO:0000256" key="2">
    <source>
        <dbReference type="ARBA" id="ARBA00005632"/>
    </source>
</evidence>
<evidence type="ECO:0000256" key="1">
    <source>
        <dbReference type="ARBA" id="ARBA00004429"/>
    </source>
</evidence>
<dbReference type="InParanoid" id="K0YUV4"/>
<keyword evidence="4" id="KW-1003">Cell membrane</keyword>
<reference evidence="9 10" key="1">
    <citation type="submission" date="2012-08" db="EMBL/GenBank/DDBJ databases">
        <title>The Genome Sequence of Slackia piriformis YIT 12062.</title>
        <authorList>
            <consortium name="The Broad Institute Genome Sequencing Platform"/>
            <person name="Earl A."/>
            <person name="Ward D."/>
            <person name="Feldgarden M."/>
            <person name="Gevers D."/>
            <person name="Morotomi M."/>
            <person name="Walker B."/>
            <person name="Young S.K."/>
            <person name="Zeng Q."/>
            <person name="Gargeya S."/>
            <person name="Fitzgerald M."/>
            <person name="Haas B."/>
            <person name="Abouelleil A."/>
            <person name="Alvarado L."/>
            <person name="Arachchi H.M."/>
            <person name="Berlin A.M."/>
            <person name="Chapman S.B."/>
            <person name="Goldberg J."/>
            <person name="Griggs A."/>
            <person name="Gujja S."/>
            <person name="Hansen M."/>
            <person name="Howarth C."/>
            <person name="Imamovic A."/>
            <person name="Larimer J."/>
            <person name="McCowen C."/>
            <person name="Montmayeur A."/>
            <person name="Murphy C."/>
            <person name="Neiman D."/>
            <person name="Pearson M."/>
            <person name="Priest M."/>
            <person name="Roberts A."/>
            <person name="Saif S."/>
            <person name="Shea T."/>
            <person name="Sisk P."/>
            <person name="Sykes S."/>
            <person name="Wortman J."/>
            <person name="Nusbaum C."/>
            <person name="Birren B."/>
        </authorList>
    </citation>
    <scope>NUCLEOTIDE SEQUENCE [LARGE SCALE GENOMIC DNA]</scope>
    <source>
        <strain evidence="9 10">YIT 12062</strain>
    </source>
</reference>
<evidence type="ECO:0000313" key="9">
    <source>
        <dbReference type="EMBL" id="EJZ83274.1"/>
    </source>
</evidence>
<evidence type="ECO:0000313" key="10">
    <source>
        <dbReference type="Proteomes" id="UP000006069"/>
    </source>
</evidence>
<comment type="caution">
    <text evidence="9">The sequence shown here is derived from an EMBL/GenBank/DDBJ whole genome shotgun (WGS) entry which is preliminary data.</text>
</comment>
<dbReference type="GO" id="GO:0016036">
    <property type="term" value="P:cellular response to phosphate starvation"/>
    <property type="evidence" value="ECO:0007669"/>
    <property type="project" value="InterPro"/>
</dbReference>
<evidence type="ECO:0000256" key="5">
    <source>
        <dbReference type="ARBA" id="ARBA00022692"/>
    </source>
</evidence>
<organism evidence="9 10">
    <name type="scientific">Slackia piriformis YIT 12062</name>
    <dbReference type="NCBI Taxonomy" id="742818"/>
    <lineage>
        <taxon>Bacteria</taxon>
        <taxon>Bacillati</taxon>
        <taxon>Actinomycetota</taxon>
        <taxon>Coriobacteriia</taxon>
        <taxon>Eggerthellales</taxon>
        <taxon>Eggerthellaceae</taxon>
        <taxon>Slackia</taxon>
    </lineage>
</organism>
<proteinExistence type="inferred from homology"/>
<evidence type="ECO:0000256" key="8">
    <source>
        <dbReference type="SAM" id="Phobius"/>
    </source>
</evidence>
<dbReference type="InterPro" id="IPR020948">
    <property type="entry name" value="P_starv_induced_PsiE-like"/>
</dbReference>
<accession>K0YUV4</accession>
<evidence type="ECO:0000256" key="7">
    <source>
        <dbReference type="ARBA" id="ARBA00023136"/>
    </source>
</evidence>
<keyword evidence="10" id="KW-1185">Reference proteome</keyword>
<feature type="transmembrane region" description="Helical" evidence="8">
    <location>
        <begin position="92"/>
        <end position="109"/>
    </location>
</feature>
<feature type="transmembrane region" description="Helical" evidence="8">
    <location>
        <begin position="121"/>
        <end position="140"/>
    </location>
</feature>
<dbReference type="EMBL" id="ADMD01000009">
    <property type="protein sequence ID" value="EJZ83274.1"/>
    <property type="molecule type" value="Genomic_DNA"/>
</dbReference>
<dbReference type="eggNOG" id="COG3223">
    <property type="taxonomic scope" value="Bacteria"/>
</dbReference>
<dbReference type="PANTHER" id="PTHR37819:SF1">
    <property type="entry name" value="PROTEIN PSIE"/>
    <property type="match status" value="1"/>
</dbReference>
<sequence>MPERPKDAERPPTTRLTCGVTAKDEDMEDNAAKPASLLKRLTDPNFISRLMQLFLSGVLFVLGGILSVLLLVSTWNLIMLVFVSHEMSGSEILGSIVTWFLYFEFLALITKYYQSGLHFPLRYFIYIGITAIIRLIILYHDDPVHTLIFSVSILVLVVALYLANTKLLKRE</sequence>
<dbReference type="NCBIfam" id="NF002765">
    <property type="entry name" value="PRK02833.1-3"/>
    <property type="match status" value="1"/>
</dbReference>